<gene>
    <name evidence="1" type="ordered locus">Avin_10370</name>
</gene>
<dbReference type="Proteomes" id="UP000002424">
    <property type="component" value="Chromosome"/>
</dbReference>
<protein>
    <submittedName>
        <fullName evidence="1">Uncharacterized protein</fullName>
    </submittedName>
</protein>
<organism evidence="1 2">
    <name type="scientific">Azotobacter vinelandii (strain DJ / ATCC BAA-1303)</name>
    <dbReference type="NCBI Taxonomy" id="322710"/>
    <lineage>
        <taxon>Bacteria</taxon>
        <taxon>Pseudomonadati</taxon>
        <taxon>Pseudomonadota</taxon>
        <taxon>Gammaproteobacteria</taxon>
        <taxon>Pseudomonadales</taxon>
        <taxon>Pseudomonadaceae</taxon>
        <taxon>Azotobacter</taxon>
    </lineage>
</organism>
<dbReference type="EnsemblBacteria" id="ACO77269">
    <property type="protein sequence ID" value="ACO77269"/>
    <property type="gene ID" value="Avin_10370"/>
</dbReference>
<keyword evidence="2" id="KW-1185">Reference proteome</keyword>
<proteinExistence type="predicted"/>
<dbReference type="HOGENOM" id="CLU_3021935_0_0_6"/>
<dbReference type="KEGG" id="avn:Avin_10370"/>
<name>C1DNQ3_AZOVD</name>
<dbReference type="AlphaFoldDB" id="C1DNQ3"/>
<dbReference type="EMBL" id="CP001157">
    <property type="protein sequence ID" value="ACO77269.1"/>
    <property type="molecule type" value="Genomic_DNA"/>
</dbReference>
<evidence type="ECO:0000313" key="1">
    <source>
        <dbReference type="EMBL" id="ACO77269.1"/>
    </source>
</evidence>
<accession>C1DNQ3</accession>
<sequence>MGAKQRPIEKTGPSVKAGFAPNQYRKKLFRRESASFSVRLEASDCAPGHEGATRR</sequence>
<evidence type="ECO:0000313" key="2">
    <source>
        <dbReference type="Proteomes" id="UP000002424"/>
    </source>
</evidence>
<reference evidence="1 2" key="1">
    <citation type="journal article" date="2009" name="J. Bacteriol.">
        <title>Genome sequence of Azotobacter vinelandii, an obligate aerobe specialized to support diverse anaerobic metabolic processes.</title>
        <authorList>
            <person name="Setubal J.C."/>
            <person name="dos Santos P."/>
            <person name="Goldman B.S."/>
            <person name="Ertesvag H."/>
            <person name="Espin G."/>
            <person name="Rubio L.M."/>
            <person name="Valla S."/>
            <person name="Almeida N.F."/>
            <person name="Balasubramanian D."/>
            <person name="Cromes L."/>
            <person name="Curatti L."/>
            <person name="Du Z."/>
            <person name="Godsy E."/>
            <person name="Goodner B."/>
            <person name="Hellner-Burris K."/>
            <person name="Hernandez J.A."/>
            <person name="Houmiel K."/>
            <person name="Imperial J."/>
            <person name="Kennedy C."/>
            <person name="Larson T.J."/>
            <person name="Latreille P."/>
            <person name="Ligon L.S."/>
            <person name="Lu J."/>
            <person name="Maerk M."/>
            <person name="Miller N.M."/>
            <person name="Norton S."/>
            <person name="O'Carroll I.P."/>
            <person name="Paulsen I."/>
            <person name="Raulfs E.C."/>
            <person name="Roemer R."/>
            <person name="Rosser J."/>
            <person name="Segura D."/>
            <person name="Slater S."/>
            <person name="Stricklin S.L."/>
            <person name="Studholme D.J."/>
            <person name="Sun J."/>
            <person name="Viana C.J."/>
            <person name="Wallin E."/>
            <person name="Wang B."/>
            <person name="Wheeler C."/>
            <person name="Zhu H."/>
            <person name="Dean D.R."/>
            <person name="Dixon R."/>
            <person name="Wood D."/>
        </authorList>
    </citation>
    <scope>NUCLEOTIDE SEQUENCE [LARGE SCALE GENOMIC DNA]</scope>
    <source>
        <strain evidence="2">DJ / ATCC BAA-1303</strain>
    </source>
</reference>